<dbReference type="OrthoDB" id="10515185at2759"/>
<organism evidence="1 2">
    <name type="scientific">Chloebia gouldiae</name>
    <name type="common">Gouldian finch</name>
    <name type="synonym">Erythrura gouldiae</name>
    <dbReference type="NCBI Taxonomy" id="44316"/>
    <lineage>
        <taxon>Eukaryota</taxon>
        <taxon>Metazoa</taxon>
        <taxon>Chordata</taxon>
        <taxon>Craniata</taxon>
        <taxon>Vertebrata</taxon>
        <taxon>Euteleostomi</taxon>
        <taxon>Archelosauria</taxon>
        <taxon>Archosauria</taxon>
        <taxon>Dinosauria</taxon>
        <taxon>Saurischia</taxon>
        <taxon>Theropoda</taxon>
        <taxon>Coelurosauria</taxon>
        <taxon>Aves</taxon>
        <taxon>Neognathae</taxon>
        <taxon>Neoaves</taxon>
        <taxon>Telluraves</taxon>
        <taxon>Australaves</taxon>
        <taxon>Passeriformes</taxon>
        <taxon>Passeroidea</taxon>
        <taxon>Passeridae</taxon>
        <taxon>Chloebia</taxon>
    </lineage>
</organism>
<sequence>MYTNNGRRREQMIAAYEQKSTAHPHSEKLRLWQLGSSAQGMGMCQSSSCGRKLARPCTVTLWMQAVPPAFSLSLKQGDIGKTAGPYVTTSLREQQCSTQHWQHTEHPLLQQQCHLTRGHSRGAAQDCVGTSHSSFLTLQLQHLICFLIVLAASGLVQELGLADFQGCHAPSVPRGRGEQLTFLSPLLICRLTRCGQR</sequence>
<evidence type="ECO:0000313" key="2">
    <source>
        <dbReference type="Proteomes" id="UP000276834"/>
    </source>
</evidence>
<dbReference type="EMBL" id="QUSF01000010">
    <property type="protein sequence ID" value="RLW05900.1"/>
    <property type="molecule type" value="Genomic_DNA"/>
</dbReference>
<reference evidence="1 2" key="1">
    <citation type="journal article" date="2018" name="Proc. R. Soc. B">
        <title>A non-coding region near Follistatin controls head colour polymorphism in the Gouldian finch.</title>
        <authorList>
            <person name="Toomey M.B."/>
            <person name="Marques C.I."/>
            <person name="Andrade P."/>
            <person name="Araujo P.M."/>
            <person name="Sabatino S."/>
            <person name="Gazda M.A."/>
            <person name="Afonso S."/>
            <person name="Lopes R.J."/>
            <person name="Corbo J.C."/>
            <person name="Carneiro M."/>
        </authorList>
    </citation>
    <scope>NUCLEOTIDE SEQUENCE [LARGE SCALE GENOMIC DNA]</scope>
    <source>
        <strain evidence="1">Red01</strain>
        <tissue evidence="1">Muscle</tissue>
    </source>
</reference>
<gene>
    <name evidence="1" type="ORF">DV515_00004917</name>
</gene>
<comment type="caution">
    <text evidence="1">The sequence shown here is derived from an EMBL/GenBank/DDBJ whole genome shotgun (WGS) entry which is preliminary data.</text>
</comment>
<protein>
    <submittedName>
        <fullName evidence="1">Uncharacterized protein</fullName>
    </submittedName>
</protein>
<evidence type="ECO:0000313" key="1">
    <source>
        <dbReference type="EMBL" id="RLW05900.1"/>
    </source>
</evidence>
<dbReference type="Proteomes" id="UP000276834">
    <property type="component" value="Unassembled WGS sequence"/>
</dbReference>
<keyword evidence="2" id="KW-1185">Reference proteome</keyword>
<dbReference type="AlphaFoldDB" id="A0A3L8SQ65"/>
<name>A0A3L8SQ65_CHLGU</name>
<proteinExistence type="predicted"/>
<accession>A0A3L8SQ65</accession>